<accession>A0A1Z5ICM3</accession>
<dbReference type="OrthoDB" id="2328569at2"/>
<keyword evidence="1" id="KW-0732">Signal</keyword>
<sequence length="222" mass="24953" precursor="true">MMKNKALLGTLAVAFGLFGGVLLSQPATAQASSTFSRSTLNNPTGYYYTNKGQYAFRWASLKRSGKTYHFISMANFKNGTVYTGGISRYEISRNRRTFTTTFKLYSNAGNLSSATYKFGLYKLSTSKYRVKQYSYKAGKLLSNKGTTYSITRTTKNPFSRMFDAYTKQDLTNQVTNALQKRYEDGYTSVDPDSTDGQKAIYTGVHTGYTYIKDAFSLKDINK</sequence>
<dbReference type="Proteomes" id="UP000198374">
    <property type="component" value="Unassembled WGS sequence"/>
</dbReference>
<dbReference type="EMBL" id="BCMF01000006">
    <property type="protein sequence ID" value="GAW99482.1"/>
    <property type="molecule type" value="Genomic_DNA"/>
</dbReference>
<gene>
    <name evidence="2" type="ORF">IWT30_01452</name>
</gene>
<comment type="caution">
    <text evidence="2">The sequence shown here is derived from an EMBL/GenBank/DDBJ whole genome shotgun (WGS) entry which is preliminary data.</text>
</comment>
<protein>
    <submittedName>
        <fullName evidence="2">Uncharacterized protein</fullName>
    </submittedName>
</protein>
<name>A0A1Z5ICM3_9LACO</name>
<dbReference type="RefSeq" id="WP_143443087.1">
    <property type="nucleotide sequence ID" value="NZ_BCMF01000006.1"/>
</dbReference>
<proteinExistence type="predicted"/>
<keyword evidence="3" id="KW-1185">Reference proteome</keyword>
<evidence type="ECO:0000313" key="2">
    <source>
        <dbReference type="EMBL" id="GAW99482.1"/>
    </source>
</evidence>
<dbReference type="AlphaFoldDB" id="A0A1Z5ICM3"/>
<feature type="chain" id="PRO_5038774317" evidence="1">
    <location>
        <begin position="30"/>
        <end position="222"/>
    </location>
</feature>
<reference evidence="2 3" key="1">
    <citation type="submission" date="2015-11" db="EMBL/GenBank/DDBJ databases">
        <title>Draft genome sequences of new species of the genus Lactobacillus isolated from orchardgrass silage.</title>
        <authorList>
            <person name="Tohno M."/>
            <person name="Tanizawa Y."/>
            <person name="Arita M."/>
        </authorList>
    </citation>
    <scope>NUCLEOTIDE SEQUENCE [LARGE SCALE GENOMIC DNA]</scope>
    <source>
        <strain evidence="2 3">IWT30</strain>
    </source>
</reference>
<evidence type="ECO:0000313" key="3">
    <source>
        <dbReference type="Proteomes" id="UP000198374"/>
    </source>
</evidence>
<evidence type="ECO:0000256" key="1">
    <source>
        <dbReference type="SAM" id="SignalP"/>
    </source>
</evidence>
<feature type="signal peptide" evidence="1">
    <location>
        <begin position="1"/>
        <end position="29"/>
    </location>
</feature>
<organism evidence="2 3">
    <name type="scientific">Secundilactobacillus mixtipabuli</name>
    <dbReference type="NCBI Taxonomy" id="1435342"/>
    <lineage>
        <taxon>Bacteria</taxon>
        <taxon>Bacillati</taxon>
        <taxon>Bacillota</taxon>
        <taxon>Bacilli</taxon>
        <taxon>Lactobacillales</taxon>
        <taxon>Lactobacillaceae</taxon>
        <taxon>Secundilactobacillus</taxon>
    </lineage>
</organism>